<keyword evidence="1" id="KW-0732">Signal</keyword>
<reference evidence="2" key="2">
    <citation type="submission" date="2020-11" db="EMBL/GenBank/DDBJ databases">
        <title>Whole genome sequencing of Colletotrichum sp.</title>
        <authorList>
            <person name="Li H."/>
        </authorList>
    </citation>
    <scope>NUCLEOTIDE SEQUENCE</scope>
    <source>
        <strain evidence="2">CkLH20</strain>
    </source>
</reference>
<reference evidence="2" key="1">
    <citation type="submission" date="2020-03" db="EMBL/GenBank/DDBJ databases">
        <authorList>
            <person name="He L."/>
        </authorList>
    </citation>
    <scope>NUCLEOTIDE SEQUENCE</scope>
    <source>
        <strain evidence="2">CkLH20</strain>
    </source>
</reference>
<keyword evidence="3" id="KW-1185">Reference proteome</keyword>
<protein>
    <submittedName>
        <fullName evidence="2">Uncharacterized protein</fullName>
    </submittedName>
</protein>
<dbReference type="RefSeq" id="XP_038744794.1">
    <property type="nucleotide sequence ID" value="XM_038889870.1"/>
</dbReference>
<dbReference type="AlphaFoldDB" id="A0A9P6I115"/>
<dbReference type="GeneID" id="62162944"/>
<organism evidence="2 3">
    <name type="scientific">Colletotrichum karsti</name>
    <dbReference type="NCBI Taxonomy" id="1095194"/>
    <lineage>
        <taxon>Eukaryota</taxon>
        <taxon>Fungi</taxon>
        <taxon>Dikarya</taxon>
        <taxon>Ascomycota</taxon>
        <taxon>Pezizomycotina</taxon>
        <taxon>Sordariomycetes</taxon>
        <taxon>Hypocreomycetidae</taxon>
        <taxon>Glomerellales</taxon>
        <taxon>Glomerellaceae</taxon>
        <taxon>Colletotrichum</taxon>
        <taxon>Colletotrichum boninense species complex</taxon>
    </lineage>
</organism>
<sequence length="176" mass="18617">MKLVSALQFALSAALWAMGKSMPQGGPIDVEAIATDSKPATLEDGHGPAMGLADVDVVDVEDVEAAGASFLSADGVSARGPSCFFEAFAGSQCDGQRLYYYEYAYARGECRSCRKWEGAHSFRVSGTCDGGYMVTKEGDSCGGFRSGTVHFGSKEPSCVSVNTGIGWDHGYPCFYK</sequence>
<evidence type="ECO:0000313" key="3">
    <source>
        <dbReference type="Proteomes" id="UP000781932"/>
    </source>
</evidence>
<feature type="signal peptide" evidence="1">
    <location>
        <begin position="1"/>
        <end position="21"/>
    </location>
</feature>
<name>A0A9P6I115_9PEZI</name>
<proteinExistence type="predicted"/>
<gene>
    <name evidence="2" type="ORF">CkaCkLH20_07153</name>
</gene>
<evidence type="ECO:0000313" key="2">
    <source>
        <dbReference type="EMBL" id="KAF9875333.1"/>
    </source>
</evidence>
<dbReference type="Proteomes" id="UP000781932">
    <property type="component" value="Unassembled WGS sequence"/>
</dbReference>
<dbReference type="EMBL" id="JAATWM020000022">
    <property type="protein sequence ID" value="KAF9875333.1"/>
    <property type="molecule type" value="Genomic_DNA"/>
</dbReference>
<dbReference type="OrthoDB" id="5218478at2759"/>
<comment type="caution">
    <text evidence="2">The sequence shown here is derived from an EMBL/GenBank/DDBJ whole genome shotgun (WGS) entry which is preliminary data.</text>
</comment>
<accession>A0A9P6I115</accession>
<evidence type="ECO:0000256" key="1">
    <source>
        <dbReference type="SAM" id="SignalP"/>
    </source>
</evidence>
<feature type="chain" id="PRO_5040196946" evidence="1">
    <location>
        <begin position="22"/>
        <end position="176"/>
    </location>
</feature>